<keyword evidence="2" id="KW-0732">Signal</keyword>
<evidence type="ECO:0000256" key="2">
    <source>
        <dbReference type="SAM" id="SignalP"/>
    </source>
</evidence>
<dbReference type="AlphaFoldDB" id="A0A1L7WQE8"/>
<evidence type="ECO:0000256" key="1">
    <source>
        <dbReference type="SAM" id="MobiDB-lite"/>
    </source>
</evidence>
<name>A0A1L7WQE8_9HELO</name>
<feature type="signal peptide" evidence="2">
    <location>
        <begin position="1"/>
        <end position="17"/>
    </location>
</feature>
<dbReference type="Proteomes" id="UP000184330">
    <property type="component" value="Unassembled WGS sequence"/>
</dbReference>
<evidence type="ECO:0000313" key="3">
    <source>
        <dbReference type="EMBL" id="CZR54981.1"/>
    </source>
</evidence>
<feature type="region of interest" description="Disordered" evidence="1">
    <location>
        <begin position="24"/>
        <end position="103"/>
    </location>
</feature>
<gene>
    <name evidence="3" type="ORF">PAC_04866</name>
</gene>
<proteinExistence type="predicted"/>
<evidence type="ECO:0000313" key="4">
    <source>
        <dbReference type="Proteomes" id="UP000184330"/>
    </source>
</evidence>
<sequence length="103" mass="10387">MKFSLAVVATMMLSVPAMPHRALQAVPDRSTGPAPQTAPTTVPGGSAIDQLVSTFQSPEQVAAKATDKRSKTCGGSSAPPDTAQSSGLRDSSLLPPGNPNGAD</sequence>
<keyword evidence="4" id="KW-1185">Reference proteome</keyword>
<organism evidence="3 4">
    <name type="scientific">Phialocephala subalpina</name>
    <dbReference type="NCBI Taxonomy" id="576137"/>
    <lineage>
        <taxon>Eukaryota</taxon>
        <taxon>Fungi</taxon>
        <taxon>Dikarya</taxon>
        <taxon>Ascomycota</taxon>
        <taxon>Pezizomycotina</taxon>
        <taxon>Leotiomycetes</taxon>
        <taxon>Helotiales</taxon>
        <taxon>Mollisiaceae</taxon>
        <taxon>Phialocephala</taxon>
        <taxon>Phialocephala fortinii species complex</taxon>
    </lineage>
</organism>
<feature type="chain" id="PRO_5012182732" evidence="2">
    <location>
        <begin position="18"/>
        <end position="103"/>
    </location>
</feature>
<dbReference type="EMBL" id="FJOG01000005">
    <property type="protein sequence ID" value="CZR54981.1"/>
    <property type="molecule type" value="Genomic_DNA"/>
</dbReference>
<reference evidence="3 4" key="1">
    <citation type="submission" date="2016-03" db="EMBL/GenBank/DDBJ databases">
        <authorList>
            <person name="Ploux O."/>
        </authorList>
    </citation>
    <scope>NUCLEOTIDE SEQUENCE [LARGE SCALE GENOMIC DNA]</scope>
    <source>
        <strain evidence="3 4">UAMH 11012</strain>
    </source>
</reference>
<protein>
    <submittedName>
        <fullName evidence="3">Uncharacterized protein</fullName>
    </submittedName>
</protein>
<accession>A0A1L7WQE8</accession>